<dbReference type="Pfam" id="PF13676">
    <property type="entry name" value="TIR_2"/>
    <property type="match status" value="1"/>
</dbReference>
<proteinExistence type="predicted"/>
<organism evidence="2">
    <name type="scientific">Oceaniferula spumae</name>
    <dbReference type="NCBI Taxonomy" id="2979115"/>
    <lineage>
        <taxon>Bacteria</taxon>
        <taxon>Pseudomonadati</taxon>
        <taxon>Verrucomicrobiota</taxon>
        <taxon>Verrucomicrobiia</taxon>
        <taxon>Verrucomicrobiales</taxon>
        <taxon>Verrucomicrobiaceae</taxon>
        <taxon>Oceaniferula</taxon>
    </lineage>
</organism>
<dbReference type="AlphaFoldDB" id="A0AAT9FPQ0"/>
<protein>
    <recommendedName>
        <fullName evidence="1">TIR domain-containing protein</fullName>
    </recommendedName>
</protein>
<sequence>MSVAISYSHSDSEFALELTQQIFLRGGQVWIDQCEIVAGESIYDKLQEAFSNASVVVAILSPESVESFWCKKEVSSAMTRELDEGRVVVVPVLLRDCEIPYFLKDKKYADFRESFDKGISDLMPAIEKYGVPNAGRIEAGSDDFTNDFSYETIVKDSRLTLRFLLFQHSSKMPISIFSDVEFRFNEAASAEWMRYHATGNDAFGEMTLVEWACRHAADEDWAVVLESPDPVTQQWLVRDSNRGFECELVFNCRRLGDETGRATIVRGHSEIEKILDVVRTRVRPPDP</sequence>
<gene>
    <name evidence="2" type="ORF">NT6N_31620</name>
</gene>
<dbReference type="GO" id="GO:0007165">
    <property type="term" value="P:signal transduction"/>
    <property type="evidence" value="ECO:0007669"/>
    <property type="project" value="InterPro"/>
</dbReference>
<feature type="domain" description="TIR" evidence="1">
    <location>
        <begin position="1"/>
        <end position="123"/>
    </location>
</feature>
<dbReference type="EMBL" id="AP026866">
    <property type="protein sequence ID" value="BDS08122.1"/>
    <property type="molecule type" value="Genomic_DNA"/>
</dbReference>
<name>A0AAT9FPQ0_9BACT</name>
<dbReference type="SUPFAM" id="SSF52200">
    <property type="entry name" value="Toll/Interleukin receptor TIR domain"/>
    <property type="match status" value="1"/>
</dbReference>
<dbReference type="InterPro" id="IPR000157">
    <property type="entry name" value="TIR_dom"/>
</dbReference>
<reference evidence="2" key="1">
    <citation type="submission" date="2024-07" db="EMBL/GenBank/DDBJ databases">
        <title>Complete genome sequence of Verrucomicrobiaceae bacterium NT6N.</title>
        <authorList>
            <person name="Huang C."/>
            <person name="Takami H."/>
            <person name="Hamasaki K."/>
        </authorList>
    </citation>
    <scope>NUCLEOTIDE SEQUENCE</scope>
    <source>
        <strain evidence="2">NT6N</strain>
    </source>
</reference>
<evidence type="ECO:0000313" key="2">
    <source>
        <dbReference type="EMBL" id="BDS08122.1"/>
    </source>
</evidence>
<dbReference type="Gene3D" id="3.40.50.10140">
    <property type="entry name" value="Toll/interleukin-1 receptor homology (TIR) domain"/>
    <property type="match status" value="1"/>
</dbReference>
<dbReference type="InterPro" id="IPR035897">
    <property type="entry name" value="Toll_tir_struct_dom_sf"/>
</dbReference>
<dbReference type="KEGG" id="osu:NT6N_31620"/>
<evidence type="ECO:0000259" key="1">
    <source>
        <dbReference type="PROSITE" id="PS50104"/>
    </source>
</evidence>
<dbReference type="PROSITE" id="PS50104">
    <property type="entry name" value="TIR"/>
    <property type="match status" value="1"/>
</dbReference>
<accession>A0AAT9FPQ0</accession>